<keyword evidence="2" id="KW-0812">Transmembrane</keyword>
<feature type="transmembrane region" description="Helical" evidence="2">
    <location>
        <begin position="12"/>
        <end position="40"/>
    </location>
</feature>
<sequence>MILAQAQIKRLMYLALYAVYERFQLVVLPFIIVPIIVIGLSATAEKQYRNHASILIEESALLNPYLDELSFSFELSERIDALRTLVLSRNNLAEIVTEMKLVPEGAPIRDVEKMRQKLGQAISISVVGDELVKISFKWHNQAQMKPILESVVEKFIERLLAPTKSSLDTSEQFFLDQLELMRTELESSEDKLAQFKAENRDALPELMSVNQETMSRLEQQKQIKKVVLSGAQAKFNTLAKKMSKANPILGHIEDKILRTEAEIALLRTRYTDKHSKLQTKIKELDNLKAHKQTISEKHQSIDSTDLDSLWQIANTLPQDGEKQNNALLVSQLLTLEEAKNSLAQHQQELDMLDEQIRLITARLSSTTDIDKTLRKLQRDLEVKQSLYKDMLERYEMSKVTGQLVRYEGPDKVKTIERAYSPSVPINNPLWISVVLGIVLGLFCGIALVFVYALLDTRIKDLKTVAQLTEQPVLTVMPIVHQEFEREIIVKASRSSYE</sequence>
<dbReference type="GO" id="GO:0005886">
    <property type="term" value="C:plasma membrane"/>
    <property type="evidence" value="ECO:0007669"/>
    <property type="project" value="TreeGrafter"/>
</dbReference>
<dbReference type="GO" id="GO:0004713">
    <property type="term" value="F:protein tyrosine kinase activity"/>
    <property type="evidence" value="ECO:0007669"/>
    <property type="project" value="TreeGrafter"/>
</dbReference>
<dbReference type="InterPro" id="IPR032807">
    <property type="entry name" value="GNVR"/>
</dbReference>
<keyword evidence="2" id="KW-0472">Membrane</keyword>
<dbReference type="PATRIC" id="fig|161398.10.peg.1654"/>
<dbReference type="STRING" id="161398.PP2015_1629"/>
<dbReference type="InterPro" id="IPR050445">
    <property type="entry name" value="Bact_polysacc_biosynth/exp"/>
</dbReference>
<reference evidence="4 5" key="1">
    <citation type="submission" date="2015-11" db="EMBL/GenBank/DDBJ databases">
        <authorList>
            <person name="Zhang Y."/>
            <person name="Guo Z."/>
        </authorList>
    </citation>
    <scope>NUCLEOTIDE SEQUENCE [LARGE SCALE GENOMIC DNA]</scope>
    <source>
        <strain evidence="4 5">KCTC 12086</strain>
    </source>
</reference>
<evidence type="ECO:0000256" key="2">
    <source>
        <dbReference type="SAM" id="Phobius"/>
    </source>
</evidence>
<dbReference type="AlphaFoldDB" id="A0A0S2K261"/>
<keyword evidence="5" id="KW-1185">Reference proteome</keyword>
<dbReference type="Pfam" id="PF13807">
    <property type="entry name" value="GNVR"/>
    <property type="match status" value="1"/>
</dbReference>
<dbReference type="RefSeq" id="WP_227009255.1">
    <property type="nucleotide sequence ID" value="NZ_CP013187.1"/>
</dbReference>
<evidence type="ECO:0000313" key="4">
    <source>
        <dbReference type="EMBL" id="ALO42131.1"/>
    </source>
</evidence>
<protein>
    <submittedName>
        <fullName evidence="4">Polysaccharide export protein</fullName>
    </submittedName>
</protein>
<evidence type="ECO:0000313" key="5">
    <source>
        <dbReference type="Proteomes" id="UP000061457"/>
    </source>
</evidence>
<evidence type="ECO:0000259" key="3">
    <source>
        <dbReference type="Pfam" id="PF13807"/>
    </source>
</evidence>
<name>A0A0S2K261_9GAMM</name>
<organism evidence="4 5">
    <name type="scientific">Pseudoalteromonas phenolica</name>
    <dbReference type="NCBI Taxonomy" id="161398"/>
    <lineage>
        <taxon>Bacteria</taxon>
        <taxon>Pseudomonadati</taxon>
        <taxon>Pseudomonadota</taxon>
        <taxon>Gammaproteobacteria</taxon>
        <taxon>Alteromonadales</taxon>
        <taxon>Pseudoalteromonadaceae</taxon>
        <taxon>Pseudoalteromonas</taxon>
    </lineage>
</organism>
<evidence type="ECO:0000256" key="1">
    <source>
        <dbReference type="SAM" id="Coils"/>
    </source>
</evidence>
<proteinExistence type="predicted"/>
<dbReference type="EMBL" id="CP013187">
    <property type="protein sequence ID" value="ALO42131.1"/>
    <property type="molecule type" value="Genomic_DNA"/>
</dbReference>
<accession>A0A0S2K261</accession>
<gene>
    <name evidence="4" type="ORF">PP2015_1629</name>
</gene>
<dbReference type="PANTHER" id="PTHR32309:SF13">
    <property type="entry name" value="FERRIC ENTEROBACTIN TRANSPORT PROTEIN FEPE"/>
    <property type="match status" value="1"/>
</dbReference>
<dbReference type="Proteomes" id="UP000061457">
    <property type="component" value="Chromosome I"/>
</dbReference>
<keyword evidence="2" id="KW-1133">Transmembrane helix</keyword>
<keyword evidence="1" id="KW-0175">Coiled coil</keyword>
<dbReference type="KEGG" id="pphe:PP2015_1629"/>
<dbReference type="PANTHER" id="PTHR32309">
    <property type="entry name" value="TYROSINE-PROTEIN KINASE"/>
    <property type="match status" value="1"/>
</dbReference>
<feature type="transmembrane region" description="Helical" evidence="2">
    <location>
        <begin position="429"/>
        <end position="454"/>
    </location>
</feature>
<feature type="domain" description="Tyrosine-protein kinase G-rich" evidence="3">
    <location>
        <begin position="372"/>
        <end position="450"/>
    </location>
</feature>
<feature type="coiled-coil region" evidence="1">
    <location>
        <begin position="328"/>
        <end position="393"/>
    </location>
</feature>